<comment type="similarity">
    <text evidence="1">Belongs to the aspartate/glutamate racemases family.</text>
</comment>
<keyword evidence="4" id="KW-1185">Reference proteome</keyword>
<reference evidence="3 4" key="1">
    <citation type="submission" date="2018-11" db="EMBL/GenBank/DDBJ databases">
        <title>Aureibaculum marinum gen. nov., sp. nov., a member of the family Flavobacteriaceae isolated from the Bohai Sea.</title>
        <authorList>
            <person name="Ji X."/>
        </authorList>
    </citation>
    <scope>NUCLEOTIDE SEQUENCE [LARGE SCALE GENOMIC DNA]</scope>
    <source>
        <strain evidence="3 4">BH-SD17</strain>
    </source>
</reference>
<evidence type="ECO:0000256" key="1">
    <source>
        <dbReference type="ARBA" id="ARBA00007847"/>
    </source>
</evidence>
<dbReference type="PANTHER" id="PTHR21198">
    <property type="entry name" value="GLUTAMATE RACEMASE"/>
    <property type="match status" value="1"/>
</dbReference>
<dbReference type="InterPro" id="IPR004380">
    <property type="entry name" value="Asp_race"/>
</dbReference>
<organism evidence="3 4">
    <name type="scientific">Aureibaculum marinum</name>
    <dbReference type="NCBI Taxonomy" id="2487930"/>
    <lineage>
        <taxon>Bacteria</taxon>
        <taxon>Pseudomonadati</taxon>
        <taxon>Bacteroidota</taxon>
        <taxon>Flavobacteriia</taxon>
        <taxon>Flavobacteriales</taxon>
        <taxon>Flavobacteriaceae</taxon>
        <taxon>Aureibaculum</taxon>
    </lineage>
</organism>
<dbReference type="InterPro" id="IPR001920">
    <property type="entry name" value="Asp/Glu_race"/>
</dbReference>
<dbReference type="OrthoDB" id="9803739at2"/>
<name>A0A3N4NVX7_9FLAO</name>
<dbReference type="PANTHER" id="PTHR21198:SF7">
    <property type="entry name" value="ASPARTATE-GLUTAMATE RACEMASE FAMILY"/>
    <property type="match status" value="1"/>
</dbReference>
<dbReference type="EMBL" id="RPFJ01000002">
    <property type="protein sequence ID" value="RPD99985.1"/>
    <property type="molecule type" value="Genomic_DNA"/>
</dbReference>
<dbReference type="Proteomes" id="UP000270856">
    <property type="component" value="Unassembled WGS sequence"/>
</dbReference>
<evidence type="ECO:0000313" key="3">
    <source>
        <dbReference type="EMBL" id="RPD99985.1"/>
    </source>
</evidence>
<comment type="caution">
    <text evidence="3">The sequence shown here is derived from an EMBL/GenBank/DDBJ whole genome shotgun (WGS) entry which is preliminary data.</text>
</comment>
<dbReference type="NCBIfam" id="TIGR00035">
    <property type="entry name" value="asp_race"/>
    <property type="match status" value="1"/>
</dbReference>
<dbReference type="Pfam" id="PF01177">
    <property type="entry name" value="Asp_Glu_race"/>
    <property type="match status" value="1"/>
</dbReference>
<dbReference type="RefSeq" id="WP_123896208.1">
    <property type="nucleotide sequence ID" value="NZ_RPFJ01000002.1"/>
</dbReference>
<accession>A0A3N4NVX7</accession>
<sequence length="232" mass="26262">MKTLGLIGGTSWHSTIEYYSAINQAINMHFGNNTNPPLLVYTIDQAKVHKFQVENNWNAIADMFTEAAFSLKKAGAEAVMFCANTPHKIYNKVQKNIDFNIIHIADATSKSIHKQELKKVGFIGTKYTMTDTFIIDRIEENGIEVLVPEMDSYIENLHRIIIQELTYGIINKQSKQYVLNVIDSLNNKGAQGIILGCTEFPLMIFQEDLEIPIFNTTKIHANAAVDYILDNF</sequence>
<evidence type="ECO:0000313" key="4">
    <source>
        <dbReference type="Proteomes" id="UP000270856"/>
    </source>
</evidence>
<proteinExistence type="inferred from homology"/>
<dbReference type="AlphaFoldDB" id="A0A3N4NVX7"/>
<dbReference type="GO" id="GO:0047661">
    <property type="term" value="F:amino-acid racemase activity"/>
    <property type="evidence" value="ECO:0007669"/>
    <property type="project" value="InterPro"/>
</dbReference>
<dbReference type="SUPFAM" id="SSF53681">
    <property type="entry name" value="Aspartate/glutamate racemase"/>
    <property type="match status" value="2"/>
</dbReference>
<dbReference type="InterPro" id="IPR015942">
    <property type="entry name" value="Asp/Glu/hydantoin_racemase"/>
</dbReference>
<evidence type="ECO:0000256" key="2">
    <source>
        <dbReference type="ARBA" id="ARBA00023235"/>
    </source>
</evidence>
<dbReference type="Gene3D" id="3.40.50.1860">
    <property type="match status" value="2"/>
</dbReference>
<keyword evidence="2 3" id="KW-0413">Isomerase</keyword>
<dbReference type="PROSITE" id="PS00924">
    <property type="entry name" value="ASP_GLU_RACEMASE_2"/>
    <property type="match status" value="1"/>
</dbReference>
<gene>
    <name evidence="3" type="ORF">EGM88_01605</name>
</gene>
<protein>
    <submittedName>
        <fullName evidence="3">Amino acid racemase</fullName>
        <ecNumber evidence="3">5.1.1.-</ecNumber>
    </submittedName>
</protein>
<dbReference type="InterPro" id="IPR033134">
    <property type="entry name" value="Asp/Glu_racemase_AS_2"/>
</dbReference>
<dbReference type="EC" id="5.1.1.-" evidence="3"/>